<name>A0ABV6JPE0_9PROT</name>
<feature type="domain" description="Thioredoxin" evidence="3">
    <location>
        <begin position="58"/>
        <end position="220"/>
    </location>
</feature>
<dbReference type="EMBL" id="JBHLUN010000003">
    <property type="protein sequence ID" value="MFC0407489.1"/>
    <property type="molecule type" value="Genomic_DNA"/>
</dbReference>
<dbReference type="PANTHER" id="PTHR12151">
    <property type="entry name" value="ELECTRON TRANSPORT PROTIN SCO1/SENC FAMILY MEMBER"/>
    <property type="match status" value="1"/>
</dbReference>
<dbReference type="Pfam" id="PF02630">
    <property type="entry name" value="SCO1-SenC"/>
    <property type="match status" value="1"/>
</dbReference>
<reference evidence="4 5" key="1">
    <citation type="submission" date="2024-09" db="EMBL/GenBank/DDBJ databases">
        <authorList>
            <person name="Sun Q."/>
            <person name="Mori K."/>
        </authorList>
    </citation>
    <scope>NUCLEOTIDE SEQUENCE [LARGE SCALE GENOMIC DNA]</scope>
    <source>
        <strain evidence="4 5">TBRC 5777</strain>
    </source>
</reference>
<dbReference type="PANTHER" id="PTHR12151:SF25">
    <property type="entry name" value="LINALOOL DEHYDRATASE_ISOMERASE DOMAIN-CONTAINING PROTEIN"/>
    <property type="match status" value="1"/>
</dbReference>
<comment type="caution">
    <text evidence="4">The sequence shown here is derived from an EMBL/GenBank/DDBJ whole genome shotgun (WGS) entry which is preliminary data.</text>
</comment>
<dbReference type="RefSeq" id="WP_377043205.1">
    <property type="nucleotide sequence ID" value="NZ_JBHLUN010000003.1"/>
</dbReference>
<dbReference type="InterPro" id="IPR036249">
    <property type="entry name" value="Thioredoxin-like_sf"/>
</dbReference>
<dbReference type="Gene3D" id="3.40.30.10">
    <property type="entry name" value="Glutaredoxin"/>
    <property type="match status" value="1"/>
</dbReference>
<dbReference type="CDD" id="cd02968">
    <property type="entry name" value="SCO"/>
    <property type="match status" value="1"/>
</dbReference>
<evidence type="ECO:0000256" key="2">
    <source>
        <dbReference type="ARBA" id="ARBA00023008"/>
    </source>
</evidence>
<proteinExistence type="inferred from homology"/>
<dbReference type="Proteomes" id="UP001589865">
    <property type="component" value="Unassembled WGS sequence"/>
</dbReference>
<dbReference type="InterPro" id="IPR003782">
    <property type="entry name" value="SCO1/SenC"/>
</dbReference>
<dbReference type="SUPFAM" id="SSF52833">
    <property type="entry name" value="Thioredoxin-like"/>
    <property type="match status" value="1"/>
</dbReference>
<dbReference type="PROSITE" id="PS51352">
    <property type="entry name" value="THIOREDOXIN_2"/>
    <property type="match status" value="1"/>
</dbReference>
<gene>
    <name evidence="4" type="ORF">ACFFGY_04465</name>
</gene>
<evidence type="ECO:0000256" key="1">
    <source>
        <dbReference type="ARBA" id="ARBA00010996"/>
    </source>
</evidence>
<accession>A0ABV6JPE0</accession>
<protein>
    <submittedName>
        <fullName evidence="4">SCO family protein</fullName>
    </submittedName>
</protein>
<organism evidence="4 5">
    <name type="scientific">Roseomonas elaeocarpi</name>
    <dbReference type="NCBI Taxonomy" id="907779"/>
    <lineage>
        <taxon>Bacteria</taxon>
        <taxon>Pseudomonadati</taxon>
        <taxon>Pseudomonadota</taxon>
        <taxon>Alphaproteobacteria</taxon>
        <taxon>Acetobacterales</taxon>
        <taxon>Roseomonadaceae</taxon>
        <taxon>Roseomonas</taxon>
    </lineage>
</organism>
<keyword evidence="5" id="KW-1185">Reference proteome</keyword>
<evidence type="ECO:0000313" key="5">
    <source>
        <dbReference type="Proteomes" id="UP001589865"/>
    </source>
</evidence>
<dbReference type="InterPro" id="IPR013766">
    <property type="entry name" value="Thioredoxin_domain"/>
</dbReference>
<evidence type="ECO:0000259" key="3">
    <source>
        <dbReference type="PROSITE" id="PS51352"/>
    </source>
</evidence>
<evidence type="ECO:0000313" key="4">
    <source>
        <dbReference type="EMBL" id="MFC0407489.1"/>
    </source>
</evidence>
<sequence>MMRALRILVAVLFLALVAGWGWAWFARAPGESWPLAFARVLTGRAAPQPVSADAVALPPGVSLGGPFALVNQDGQAVTDRSYRGKAVLIFFGYTFCPDVCPTELSVMAAAIDQLGPLASRVQPVLITIDPERDTPAKLKDYVALFHPSIQGLTGTAEQIAAVAKEYRVYYARSDAPEASDYLMDHSGFTYLLGPDGQFRAMFRPGVPPESLAEAVRRVLG</sequence>
<keyword evidence="2" id="KW-0186">Copper</keyword>
<comment type="similarity">
    <text evidence="1">Belongs to the SCO1/2 family.</text>
</comment>